<feature type="non-terminal residue" evidence="2">
    <location>
        <position position="117"/>
    </location>
</feature>
<sequence>MFEQPQPGLRFDIYERVHLQENVAAIQELNEVELLPHIQVLTLDEQAILKGNLLLTGSYTSEDGESTRTLEHLIPVEISLPLSRVHRVEDIQVDIENFDIDLLSSRSLNVTGVLSLQ</sequence>
<feature type="domain" description="Stage VI sporulation protein D N-terminal" evidence="1">
    <location>
        <begin position="9"/>
        <end position="116"/>
    </location>
</feature>
<accession>A0A4Y9FFT5</accession>
<dbReference type="RefSeq" id="WP_209307172.1">
    <property type="nucleotide sequence ID" value="NZ_JADGLI010000167.1"/>
</dbReference>
<dbReference type="InterPro" id="IPR048862">
    <property type="entry name" value="SPOCS_spoVID_N"/>
</dbReference>
<comment type="caution">
    <text evidence="2">The sequence shown here is derived from an EMBL/GenBank/DDBJ whole genome shotgun (WGS) entry which is preliminary data.</text>
</comment>
<protein>
    <recommendedName>
        <fullName evidence="1">Stage VI sporulation protein D N-terminal domain-containing protein</fullName>
    </recommendedName>
</protein>
<organism evidence="2 3">
    <name type="scientific">Streptococcus acidominimus</name>
    <dbReference type="NCBI Taxonomy" id="1326"/>
    <lineage>
        <taxon>Bacteria</taxon>
        <taxon>Bacillati</taxon>
        <taxon>Bacillota</taxon>
        <taxon>Bacilli</taxon>
        <taxon>Lactobacillales</taxon>
        <taxon>Streptococcaceae</taxon>
        <taxon>Streptococcus</taxon>
    </lineage>
</organism>
<evidence type="ECO:0000313" key="2">
    <source>
        <dbReference type="EMBL" id="TFU28044.1"/>
    </source>
</evidence>
<dbReference type="Proteomes" id="UP000297747">
    <property type="component" value="Unassembled WGS sequence"/>
</dbReference>
<name>A0A4Y9FFT5_STRAI</name>
<dbReference type="AlphaFoldDB" id="A0A4Y9FFT5"/>
<evidence type="ECO:0000313" key="3">
    <source>
        <dbReference type="Proteomes" id="UP000297747"/>
    </source>
</evidence>
<dbReference type="Pfam" id="PF20918">
    <property type="entry name" value="SPOCS_spoVID-N"/>
    <property type="match status" value="1"/>
</dbReference>
<evidence type="ECO:0000259" key="1">
    <source>
        <dbReference type="Pfam" id="PF20918"/>
    </source>
</evidence>
<dbReference type="EMBL" id="SPQA01000167">
    <property type="protein sequence ID" value="TFU28044.1"/>
    <property type="molecule type" value="Genomic_DNA"/>
</dbReference>
<reference evidence="2 3" key="1">
    <citation type="submission" date="2019-03" db="EMBL/GenBank/DDBJ databases">
        <title>Diversity of the mouse oral microbiome.</title>
        <authorList>
            <person name="Joseph S."/>
            <person name="Aduse-Opoku J."/>
            <person name="Curtis M."/>
            <person name="Wade W."/>
            <person name="Hashim A."/>
        </authorList>
    </citation>
    <scope>NUCLEOTIDE SEQUENCE [LARGE SCALE GENOMIC DNA]</scope>
    <source>
        <strain evidence="2 3">HT4</strain>
    </source>
</reference>
<gene>
    <name evidence="2" type="ORF">E4U01_10885</name>
</gene>
<proteinExistence type="predicted"/>